<name>A0ABV0ZIB2_9TELE</name>
<dbReference type="EMBL" id="JAHRIP010065842">
    <property type="protein sequence ID" value="MEQ2305670.1"/>
    <property type="molecule type" value="Genomic_DNA"/>
</dbReference>
<proteinExistence type="predicted"/>
<keyword evidence="2" id="KW-1185">Reference proteome</keyword>
<evidence type="ECO:0000313" key="1">
    <source>
        <dbReference type="EMBL" id="MEQ2305670.1"/>
    </source>
</evidence>
<accession>A0ABV0ZIB2</accession>
<organism evidence="1 2">
    <name type="scientific">Ameca splendens</name>
    <dbReference type="NCBI Taxonomy" id="208324"/>
    <lineage>
        <taxon>Eukaryota</taxon>
        <taxon>Metazoa</taxon>
        <taxon>Chordata</taxon>
        <taxon>Craniata</taxon>
        <taxon>Vertebrata</taxon>
        <taxon>Euteleostomi</taxon>
        <taxon>Actinopterygii</taxon>
        <taxon>Neopterygii</taxon>
        <taxon>Teleostei</taxon>
        <taxon>Neoteleostei</taxon>
        <taxon>Acanthomorphata</taxon>
        <taxon>Ovalentaria</taxon>
        <taxon>Atherinomorphae</taxon>
        <taxon>Cyprinodontiformes</taxon>
        <taxon>Goodeidae</taxon>
        <taxon>Ameca</taxon>
    </lineage>
</organism>
<protein>
    <submittedName>
        <fullName evidence="1">Uncharacterized protein</fullName>
    </submittedName>
</protein>
<evidence type="ECO:0000313" key="2">
    <source>
        <dbReference type="Proteomes" id="UP001469553"/>
    </source>
</evidence>
<reference evidence="1 2" key="1">
    <citation type="submission" date="2021-06" db="EMBL/GenBank/DDBJ databases">
        <authorList>
            <person name="Palmer J.M."/>
        </authorList>
    </citation>
    <scope>NUCLEOTIDE SEQUENCE [LARGE SCALE GENOMIC DNA]</scope>
    <source>
        <strain evidence="1 2">AS_MEX2019</strain>
        <tissue evidence="1">Muscle</tissue>
    </source>
</reference>
<sequence length="105" mass="11936">MLVRHYSVQPTNEQCVTVKTEGGDDSSFRLWTFVCQSRERRFGLLHLKVSGRIKRTDGEAAVDAVEQVWFNVGVLETEPNKPSVKVCCSIFIQACRYASHALKQF</sequence>
<comment type="caution">
    <text evidence="1">The sequence shown here is derived from an EMBL/GenBank/DDBJ whole genome shotgun (WGS) entry which is preliminary data.</text>
</comment>
<dbReference type="Proteomes" id="UP001469553">
    <property type="component" value="Unassembled WGS sequence"/>
</dbReference>
<gene>
    <name evidence="1" type="ORF">AMECASPLE_000323</name>
</gene>